<feature type="region of interest" description="Disordered" evidence="1">
    <location>
        <begin position="92"/>
        <end position="133"/>
    </location>
</feature>
<accession>A0A1R1S5A2</accession>
<comment type="caution">
    <text evidence="3">The sequence shown here is derived from an EMBL/GenBank/DDBJ whole genome shotgun (WGS) entry which is preliminary data.</text>
</comment>
<evidence type="ECO:0000256" key="1">
    <source>
        <dbReference type="SAM" id="MobiDB-lite"/>
    </source>
</evidence>
<proteinExistence type="predicted"/>
<feature type="compositionally biased region" description="Basic and acidic residues" evidence="1">
    <location>
        <begin position="350"/>
        <end position="362"/>
    </location>
</feature>
<sequence>MADDHRYSWLDDDAAERLLRGEPAWAGPGDSDGGRNGRSDRSREEAERLAAVLGAVAEASRPAAGGAADGQAALPGEEAAVAAFRAARAEQAERAQRAGRTGRGVRFGAGGGSDTPGVFRMARPSGEPGGQARLRRPLHVGLVAALAGCALSGFAVATAAGVLPFGRDDGAPGPTVSMPAGGTTGERSAAPRISPDSRTPPGTGGSADHDSGGGVSRGGDGSRTSPGHGAGDDGTDADDDKNKGKGADDSASQGSHGAGGKGWALTVCRQYLAAESGDAAAIDAKDLRKLEKAAGSPTAIHSYCAAVVDDAGSEGTPRSGGNNGSNSGDNSGNSGGGSGGQGGDSGNSGHGDDGTGPGKEDGGTGTDGVPAPPPPSDPATPDADPVTPDTDGVTPDTDPVAPTATGAASTAAATTAAAGDTARNGIRNPGVTFSSRVTL</sequence>
<reference evidence="3 4" key="1">
    <citation type="submission" date="2013-05" db="EMBL/GenBank/DDBJ databases">
        <title>Genome sequence of Streptomyces sparsogenes DSM 40356.</title>
        <authorList>
            <person name="Coyne S."/>
            <person name="Seebeck F.P."/>
        </authorList>
    </citation>
    <scope>NUCLEOTIDE SEQUENCE [LARGE SCALE GENOMIC DNA]</scope>
    <source>
        <strain evidence="3 4">DSM 40356</strain>
    </source>
</reference>
<evidence type="ECO:0000313" key="4">
    <source>
        <dbReference type="Proteomes" id="UP000186168"/>
    </source>
</evidence>
<feature type="compositionally biased region" description="Low complexity" evidence="1">
    <location>
        <begin position="379"/>
        <end position="422"/>
    </location>
</feature>
<dbReference type="EMBL" id="ASQP01000533">
    <property type="protein sequence ID" value="OMI33470.1"/>
    <property type="molecule type" value="Genomic_DNA"/>
</dbReference>
<feature type="region of interest" description="Disordered" evidence="1">
    <location>
        <begin position="311"/>
        <end position="439"/>
    </location>
</feature>
<keyword evidence="2" id="KW-0812">Transmembrane</keyword>
<dbReference type="AlphaFoldDB" id="A0A1R1S5A2"/>
<feature type="compositionally biased region" description="Gly residues" evidence="1">
    <location>
        <begin position="333"/>
        <end position="349"/>
    </location>
</feature>
<dbReference type="STRING" id="67365.GCA_001704635_05409"/>
<feature type="region of interest" description="Disordered" evidence="1">
    <location>
        <begin position="167"/>
        <end position="261"/>
    </location>
</feature>
<dbReference type="RefSeq" id="WP_065960661.1">
    <property type="nucleotide sequence ID" value="NZ_ASQP01000533.1"/>
</dbReference>
<feature type="compositionally biased region" description="Gly residues" evidence="1">
    <location>
        <begin position="101"/>
        <end position="114"/>
    </location>
</feature>
<keyword evidence="2" id="KW-0472">Membrane</keyword>
<organism evidence="3 4">
    <name type="scientific">Streptomyces sparsogenes DSM 40356</name>
    <dbReference type="NCBI Taxonomy" id="1331668"/>
    <lineage>
        <taxon>Bacteria</taxon>
        <taxon>Bacillati</taxon>
        <taxon>Actinomycetota</taxon>
        <taxon>Actinomycetes</taxon>
        <taxon>Kitasatosporales</taxon>
        <taxon>Streptomycetaceae</taxon>
        <taxon>Streptomyces</taxon>
    </lineage>
</organism>
<evidence type="ECO:0000256" key="2">
    <source>
        <dbReference type="SAM" id="Phobius"/>
    </source>
</evidence>
<keyword evidence="4" id="KW-1185">Reference proteome</keyword>
<evidence type="ECO:0000313" key="3">
    <source>
        <dbReference type="EMBL" id="OMI33470.1"/>
    </source>
</evidence>
<feature type="compositionally biased region" description="Gly residues" evidence="1">
    <location>
        <begin position="212"/>
        <end position="221"/>
    </location>
</feature>
<protein>
    <submittedName>
        <fullName evidence="3">Uncharacterized protein</fullName>
    </submittedName>
</protein>
<name>A0A1R1S5A2_9ACTN</name>
<keyword evidence="2" id="KW-1133">Transmembrane helix</keyword>
<dbReference type="GeneID" id="96743007"/>
<gene>
    <name evidence="3" type="ORF">SPAR_41424</name>
</gene>
<feature type="region of interest" description="Disordered" evidence="1">
    <location>
        <begin position="20"/>
        <end position="47"/>
    </location>
</feature>
<feature type="transmembrane region" description="Helical" evidence="2">
    <location>
        <begin position="140"/>
        <end position="165"/>
    </location>
</feature>
<feature type="compositionally biased region" description="Basic and acidic residues" evidence="1">
    <location>
        <begin position="32"/>
        <end position="47"/>
    </location>
</feature>
<dbReference type="Proteomes" id="UP000186168">
    <property type="component" value="Unassembled WGS sequence"/>
</dbReference>